<evidence type="ECO:0000313" key="1">
    <source>
        <dbReference type="EMBL" id="EMB21555.1"/>
    </source>
</evidence>
<dbReference type="AlphaFoldDB" id="A0A0F6MQ83"/>
<dbReference type="HOGENOM" id="CLU_193886_0_0_12"/>
<name>A0A0F6MQ83_TREDN</name>
<dbReference type="Proteomes" id="UP000011701">
    <property type="component" value="Chromosome"/>
</dbReference>
<proteinExistence type="predicted"/>
<accession>A0A0F6MQ83</accession>
<dbReference type="EMBL" id="AGDY01000006">
    <property type="protein sequence ID" value="EMB21555.1"/>
    <property type="molecule type" value="Genomic_DNA"/>
</dbReference>
<comment type="caution">
    <text evidence="1">The sequence shown here is derived from an EMBL/GenBank/DDBJ whole genome shotgun (WGS) entry which is preliminary data.</text>
</comment>
<gene>
    <name evidence="1" type="ORF">HMPREF9723_01328</name>
</gene>
<protein>
    <submittedName>
        <fullName evidence="1">Uncharacterized protein</fullName>
    </submittedName>
</protein>
<dbReference type="GeneID" id="2741759"/>
<dbReference type="PATRIC" id="fig|999434.4.peg.1377"/>
<reference evidence="1" key="1">
    <citation type="submission" date="2012-01" db="EMBL/GenBank/DDBJ databases">
        <title>The Genome Sequence of Treponema denticola OTK.</title>
        <authorList>
            <consortium name="The Broad Institute Genome Sequencing Platform"/>
            <person name="Earl A."/>
            <person name="Ward D."/>
            <person name="Feldgarden M."/>
            <person name="Gevers D."/>
            <person name="Blanton J.M."/>
            <person name="Fenno C.J."/>
            <person name="Baranova O.V."/>
            <person name="Mathney J."/>
            <person name="Dewhirst F.E."/>
            <person name="Izard J."/>
            <person name="Young S.K."/>
            <person name="Zeng Q."/>
            <person name="Gargeya S."/>
            <person name="Fitzgerald M."/>
            <person name="Haas B."/>
            <person name="Abouelleil A."/>
            <person name="Alvarado L."/>
            <person name="Arachchi H.M."/>
            <person name="Berlin A."/>
            <person name="Chapman S.B."/>
            <person name="Gearin G."/>
            <person name="Goldberg J."/>
            <person name="Griggs A."/>
            <person name="Gujja S."/>
            <person name="Hansen M."/>
            <person name="Heiman D."/>
            <person name="Howarth C."/>
            <person name="Larimer J."/>
            <person name="Lui A."/>
            <person name="MacDonald P.J.P."/>
            <person name="McCowen C."/>
            <person name="Montmayeur A."/>
            <person name="Murphy C."/>
            <person name="Neiman D."/>
            <person name="Pearson M."/>
            <person name="Priest M."/>
            <person name="Roberts A."/>
            <person name="Saif S."/>
            <person name="Shea T."/>
            <person name="Sisk P."/>
            <person name="Stolte C."/>
            <person name="Sykes S."/>
            <person name="Wortman J."/>
            <person name="Nusbaum C."/>
            <person name="Birren B."/>
        </authorList>
    </citation>
    <scope>NUCLEOTIDE SEQUENCE [LARGE SCALE GENOMIC DNA]</scope>
    <source>
        <strain evidence="1">OTK</strain>
    </source>
</reference>
<sequence length="74" mass="8787">MMTEMIVPPTTIELLSRGMECLIETMGVVEAEYFIAAVRRERFDYTKWQREYFDKMDLKTFVNNAKSHAQSMEK</sequence>
<organism evidence="1">
    <name type="scientific">Treponema denticola OTK</name>
    <dbReference type="NCBI Taxonomy" id="999434"/>
    <lineage>
        <taxon>Bacteria</taxon>
        <taxon>Pseudomonadati</taxon>
        <taxon>Spirochaetota</taxon>
        <taxon>Spirochaetia</taxon>
        <taxon>Spirochaetales</taxon>
        <taxon>Treponemataceae</taxon>
        <taxon>Treponema</taxon>
    </lineage>
</organism>
<dbReference type="RefSeq" id="WP_002681036.1">
    <property type="nucleotide sequence ID" value="NZ_CM001797.1"/>
</dbReference>